<feature type="domain" description="Spatacsin C-terminal" evidence="2">
    <location>
        <begin position="916"/>
        <end position="1049"/>
    </location>
</feature>
<dbReference type="GeneID" id="17045479"/>
<evidence type="ECO:0000259" key="2">
    <source>
        <dbReference type="Pfam" id="PF14649"/>
    </source>
</evidence>
<dbReference type="eggNOG" id="KOG1884">
    <property type="taxonomic scope" value="Eukaryota"/>
</dbReference>
<feature type="region of interest" description="Disordered" evidence="1">
    <location>
        <begin position="634"/>
        <end position="653"/>
    </location>
</feature>
<dbReference type="Pfam" id="PF14649">
    <property type="entry name" value="Spatacsin_C"/>
    <property type="match status" value="1"/>
</dbReference>
<dbReference type="RefSeq" id="XP_005652008.1">
    <property type="nucleotide sequence ID" value="XM_005651951.1"/>
</dbReference>
<name>I0Z9Z5_COCSC</name>
<evidence type="ECO:0000313" key="3">
    <source>
        <dbReference type="EMBL" id="EIE27464.1"/>
    </source>
</evidence>
<dbReference type="GO" id="GO:0005737">
    <property type="term" value="C:cytoplasm"/>
    <property type="evidence" value="ECO:0007669"/>
    <property type="project" value="TreeGrafter"/>
</dbReference>
<proteinExistence type="predicted"/>
<dbReference type="AlphaFoldDB" id="I0Z9Z5"/>
<dbReference type="STRING" id="574566.I0Z9Z5"/>
<evidence type="ECO:0000256" key="1">
    <source>
        <dbReference type="SAM" id="MobiDB-lite"/>
    </source>
</evidence>
<sequence>MQVQVMDIVEDLIRAGQPLRALLTYLSNASIDAALFPSEDDAATLQQSAQRVCLACYQDPKVLASGVTLLALCKLPPWRLQVDVAVLRRIKEGLAEASTAEPDSLNAAAQPIADQLAKAVLSAEAASAPQDSAAKSAARQKGAHEWVLLRAFCEQHGLEKDASRMVHLAADNDWVHFLAEASADSYPYQQIVGTAVQHVEDSSLRHHLLHVLRGLAPDQATAPPPSASALPQSEGLELLDLLAQVGQLDDPPGALLAAALMHRWPMLALLAACHGCAPLRCLAVWLNATLGKSSADEGEYGGEGGAEAEKEKAGEVETNRAAAASALRAACSQGAFKAAIEAVQLFLPGCPLVGCLRFLQCGAGCRYREMETHLESLTRSMTPPPARRPGSAEGETEAAWVMAVTWSVADELLRSAASACERQVLLKRIVSLDLPVPGGSGSARYGRVHLLYELLGGEAEPFVAWPDTPSERMPVYADAGAALAHMLAKQDWQNARRWAEATGQQSQQVTLAQAAAVLADWMELAWGERLREGVWQDIHALFADKQLPPLLAARFLVEQAASLAISPREQFSLLQEALTWLEQESCTAEPQSGLVRALARSLQLLSARLQLDGQPAPLRAGPLIAPWAATAFDEEEADADSAPASRGKERSASGAVQAAAMPGIAVEGTDGEGEKAAVDATLAALQQILGIPGPKEITAAVRAQLEQGNVAGARALSRELASPPIEVVLVEAAVAIIRLCRPPGSAEEGQSVAQVVPAAVMSFLRRRGQTRVDTAIGVLEALQACAGRGAARPVCALAVASFRAATLLGMTCAEAARLGPRQSLQILLMKGPAAAPTAIEYAAAYQMSVEETADVLADAFLKGLLAAHHDARAESAAAWTPAGFLSCTEGLSAPGVLGSSLLAVLLERHGALPPDVEAGLLLGAHAAFEAGGAADALDVLVQLAAVAARAWAAAREWRPLVHLVAGLGQYQAVRAGMDLLVRADALELLLSKRAGSGPSGDIGVRLWRAAVLAAIQRQRPGDAEALSIAHHHFACTREMAAGLHARARASSPFPLQYNTPAFAKLANAAYSNHPAGSQEALDTREKAEQGLRGRPLRLQDSLAHLDAMGSALAAARAFCDAECGFAAADAARTAVRLGQQAQSPPR</sequence>
<accession>I0Z9Z5</accession>
<dbReference type="InterPro" id="IPR028103">
    <property type="entry name" value="Spatacsin"/>
</dbReference>
<dbReference type="OrthoDB" id="2018754at2759"/>
<reference evidence="3 4" key="1">
    <citation type="journal article" date="2012" name="Genome Biol.">
        <title>The genome of the polar eukaryotic microalga coccomyxa subellipsoidea reveals traits of cold adaptation.</title>
        <authorList>
            <person name="Blanc G."/>
            <person name="Agarkova I."/>
            <person name="Grimwood J."/>
            <person name="Kuo A."/>
            <person name="Brueggeman A."/>
            <person name="Dunigan D."/>
            <person name="Gurnon J."/>
            <person name="Ladunga I."/>
            <person name="Lindquist E."/>
            <person name="Lucas S."/>
            <person name="Pangilinan J."/>
            <person name="Proschold T."/>
            <person name="Salamov A."/>
            <person name="Schmutz J."/>
            <person name="Weeks D."/>
            <person name="Yamada T."/>
            <person name="Claverie J.M."/>
            <person name="Grigoriev I."/>
            <person name="Van Etten J."/>
            <person name="Lomsadze A."/>
            <person name="Borodovsky M."/>
        </authorList>
    </citation>
    <scope>NUCLEOTIDE SEQUENCE [LARGE SCALE GENOMIC DNA]</scope>
    <source>
        <strain evidence="3 4">C-169</strain>
    </source>
</reference>
<protein>
    <recommendedName>
        <fullName evidence="2">Spatacsin C-terminal domain-containing protein</fullName>
    </recommendedName>
</protein>
<dbReference type="PANTHER" id="PTHR13650">
    <property type="entry name" value="SPATACSIN"/>
    <property type="match status" value="1"/>
</dbReference>
<evidence type="ECO:0000313" key="4">
    <source>
        <dbReference type="Proteomes" id="UP000007264"/>
    </source>
</evidence>
<dbReference type="EMBL" id="AGSI01000001">
    <property type="protein sequence ID" value="EIE27464.1"/>
    <property type="molecule type" value="Genomic_DNA"/>
</dbReference>
<organism evidence="3 4">
    <name type="scientific">Coccomyxa subellipsoidea (strain C-169)</name>
    <name type="common">Green microalga</name>
    <dbReference type="NCBI Taxonomy" id="574566"/>
    <lineage>
        <taxon>Eukaryota</taxon>
        <taxon>Viridiplantae</taxon>
        <taxon>Chlorophyta</taxon>
        <taxon>core chlorophytes</taxon>
        <taxon>Trebouxiophyceae</taxon>
        <taxon>Trebouxiophyceae incertae sedis</taxon>
        <taxon>Coccomyxaceae</taxon>
        <taxon>Coccomyxa</taxon>
        <taxon>Coccomyxa subellipsoidea</taxon>
    </lineage>
</organism>
<dbReference type="PANTHER" id="PTHR13650:SF0">
    <property type="entry name" value="SPATACSIN"/>
    <property type="match status" value="1"/>
</dbReference>
<dbReference type="KEGG" id="csl:COCSUDRAFT_55471"/>
<comment type="caution">
    <text evidence="3">The sequence shown here is derived from an EMBL/GenBank/DDBJ whole genome shotgun (WGS) entry which is preliminary data.</text>
</comment>
<keyword evidence="4" id="KW-1185">Reference proteome</keyword>
<gene>
    <name evidence="3" type="ORF">COCSUDRAFT_55471</name>
</gene>
<dbReference type="Proteomes" id="UP000007264">
    <property type="component" value="Unassembled WGS sequence"/>
</dbReference>
<feature type="region of interest" description="Disordered" evidence="1">
    <location>
        <begin position="295"/>
        <end position="314"/>
    </location>
</feature>
<dbReference type="InterPro" id="IPR028107">
    <property type="entry name" value="Spatacsin_C_dom"/>
</dbReference>